<dbReference type="InterPro" id="IPR025724">
    <property type="entry name" value="GAG-pre-integrase_dom"/>
</dbReference>
<dbReference type="Pfam" id="PF13976">
    <property type="entry name" value="gag_pre-integrs"/>
    <property type="match status" value="1"/>
</dbReference>
<reference evidence="2" key="1">
    <citation type="submission" date="2015-12" db="EMBL/GenBank/DDBJ databases">
        <title>Gene expression during late stages of embryo sac development: a critical building block for successful pollen-pistil interactions.</title>
        <authorList>
            <person name="Liu Y."/>
            <person name="Joly V."/>
            <person name="Sabar M."/>
            <person name="Matton D.P."/>
        </authorList>
    </citation>
    <scope>NUCLEOTIDE SEQUENCE</scope>
</reference>
<proteinExistence type="predicted"/>
<name>A0A0V0GMQ0_SOLCH</name>
<evidence type="ECO:0000313" key="2">
    <source>
        <dbReference type="EMBL" id="JAP09015.1"/>
    </source>
</evidence>
<feature type="domain" description="GAG-pre-integrase" evidence="1">
    <location>
        <begin position="11"/>
        <end position="69"/>
    </location>
</feature>
<sequence>MRGKSFSLYPFEEEQMLYSTKQNVAELWHKKLGHYHFQGLVKIQKLKMVESLPDLEENSTECHAWQFGKKHRKPFPKSTWRA</sequence>
<accession>A0A0V0GMQ0</accession>
<organism evidence="2">
    <name type="scientific">Solanum chacoense</name>
    <name type="common">Chaco potato</name>
    <dbReference type="NCBI Taxonomy" id="4108"/>
    <lineage>
        <taxon>Eukaryota</taxon>
        <taxon>Viridiplantae</taxon>
        <taxon>Streptophyta</taxon>
        <taxon>Embryophyta</taxon>
        <taxon>Tracheophyta</taxon>
        <taxon>Spermatophyta</taxon>
        <taxon>Magnoliopsida</taxon>
        <taxon>eudicotyledons</taxon>
        <taxon>Gunneridae</taxon>
        <taxon>Pentapetalae</taxon>
        <taxon>asterids</taxon>
        <taxon>lamiids</taxon>
        <taxon>Solanales</taxon>
        <taxon>Solanaceae</taxon>
        <taxon>Solanoideae</taxon>
        <taxon>Solaneae</taxon>
        <taxon>Solanum</taxon>
    </lineage>
</organism>
<evidence type="ECO:0000259" key="1">
    <source>
        <dbReference type="Pfam" id="PF13976"/>
    </source>
</evidence>
<dbReference type="EMBL" id="GEDG01035831">
    <property type="protein sequence ID" value="JAP09015.1"/>
    <property type="molecule type" value="Transcribed_RNA"/>
</dbReference>
<dbReference type="AlphaFoldDB" id="A0A0V0GMQ0"/>
<protein>
    <submittedName>
        <fullName evidence="2">Putative ovule protein</fullName>
    </submittedName>
</protein>